<dbReference type="InterPro" id="IPR036388">
    <property type="entry name" value="WH-like_DNA-bd_sf"/>
</dbReference>
<sequence>MNKPEVIVFGFDPAGPGGRLPGALLDTGWSILVQVGWPSEQWLARRQADLFVMRPAGIERPAERTRTLGRVTGRPVLWMVDPGDPEPEGLWQHLASEDWPVWALLPADAPKWQLVAVCRALMGSAGRLQQARQMVDEAMRKLEDRKIIERAKGILMDRFDLAESEAYKRLRDTAMRQRKPLREIAQSIIEFTALDETGYRRSGRGRR</sequence>
<proteinExistence type="predicted"/>
<dbReference type="Gene3D" id="1.10.10.10">
    <property type="entry name" value="Winged helix-like DNA-binding domain superfamily/Winged helix DNA-binding domain"/>
    <property type="match status" value="1"/>
</dbReference>
<organism evidence="2 3">
    <name type="scientific">Thermaerobacter marianensis (strain ATCC 700841 / DSM 12885 / JCM 10246 / 7p75a)</name>
    <dbReference type="NCBI Taxonomy" id="644966"/>
    <lineage>
        <taxon>Bacteria</taxon>
        <taxon>Bacillati</taxon>
        <taxon>Bacillota</taxon>
        <taxon>Clostridia</taxon>
        <taxon>Eubacteriales</taxon>
        <taxon>Clostridiales Family XVII. Incertae Sedis</taxon>
        <taxon>Thermaerobacter</taxon>
    </lineage>
</organism>
<accession>E6SHP9</accession>
<dbReference type="EMBL" id="CP002344">
    <property type="protein sequence ID" value="ADU50746.1"/>
    <property type="molecule type" value="Genomic_DNA"/>
</dbReference>
<dbReference type="RefSeq" id="WP_013495051.1">
    <property type="nucleotide sequence ID" value="NC_014831.1"/>
</dbReference>
<dbReference type="OrthoDB" id="9808843at2"/>
<dbReference type="STRING" id="644966.Tmar_0625"/>
<evidence type="ECO:0000313" key="3">
    <source>
        <dbReference type="Proteomes" id="UP000008915"/>
    </source>
</evidence>
<protein>
    <recommendedName>
        <fullName evidence="1">ANTAR domain-containing protein</fullName>
    </recommendedName>
</protein>
<gene>
    <name evidence="2" type="ordered locus">Tmar_0625</name>
</gene>
<feature type="domain" description="ANTAR" evidence="1">
    <location>
        <begin position="128"/>
        <end position="189"/>
    </location>
</feature>
<dbReference type="Proteomes" id="UP000008915">
    <property type="component" value="Chromosome"/>
</dbReference>
<evidence type="ECO:0000313" key="2">
    <source>
        <dbReference type="EMBL" id="ADU50746.1"/>
    </source>
</evidence>
<dbReference type="Pfam" id="PF03861">
    <property type="entry name" value="ANTAR"/>
    <property type="match status" value="1"/>
</dbReference>
<dbReference type="SMART" id="SM01012">
    <property type="entry name" value="ANTAR"/>
    <property type="match status" value="1"/>
</dbReference>
<keyword evidence="3" id="KW-1185">Reference proteome</keyword>
<reference evidence="2 3" key="1">
    <citation type="journal article" date="2010" name="Stand. Genomic Sci.">
        <title>Complete genome sequence of Thermaerobacter marianensis type strain (7p75a).</title>
        <authorList>
            <person name="Han C."/>
            <person name="Gu W."/>
            <person name="Zhang X."/>
            <person name="Lapidus A."/>
            <person name="Nolan M."/>
            <person name="Copeland A."/>
            <person name="Lucas S."/>
            <person name="Del Rio T.G."/>
            <person name="Tice H."/>
            <person name="Cheng J.F."/>
            <person name="Tapia R."/>
            <person name="Goodwin L."/>
            <person name="Pitluck S."/>
            <person name="Pagani I."/>
            <person name="Ivanova N."/>
            <person name="Mavromatis K."/>
            <person name="Mikhailova N."/>
            <person name="Pati A."/>
            <person name="Chen A."/>
            <person name="Palaniappan K."/>
            <person name="Land M."/>
            <person name="Hauser L."/>
            <person name="Chang Y.J."/>
            <person name="Jeffries C.D."/>
            <person name="Schneider S."/>
            <person name="Rohde M."/>
            <person name="Goker M."/>
            <person name="Pukall R."/>
            <person name="Woyke T."/>
            <person name="Bristow J."/>
            <person name="Eisen J.A."/>
            <person name="Markowitz V."/>
            <person name="Hugenholtz P."/>
            <person name="Kyrpides N.C."/>
            <person name="Klenk H.P."/>
            <person name="Detter J.C."/>
        </authorList>
    </citation>
    <scope>NUCLEOTIDE SEQUENCE [LARGE SCALE GENOMIC DNA]</scope>
    <source>
        <strain evidence="3">ATCC 700841 / DSM 12885 / JCM 10246 / 7p75a</strain>
    </source>
</reference>
<evidence type="ECO:0000259" key="1">
    <source>
        <dbReference type="PROSITE" id="PS50921"/>
    </source>
</evidence>
<reference evidence="3" key="2">
    <citation type="journal article" date="2010" name="Stand. Genomic Sci.">
        <title>Complete genome sequence of Thermaerobacter marianensis type strain (7p75aT).</title>
        <authorList>
            <person name="Han C."/>
            <person name="Gu W."/>
            <person name="Zhang X."/>
            <person name="Lapidus A."/>
            <person name="Nolan M."/>
            <person name="Copeland A."/>
            <person name="Lucas S."/>
            <person name="Glavina Del Rio T."/>
            <person name="Tice H."/>
            <person name="Cheng J."/>
            <person name="Tapia R."/>
            <person name="Goodwin L."/>
            <person name="Pitluck S."/>
            <person name="Pagani I."/>
            <person name="Ivanova N."/>
            <person name="Mavromatis K."/>
            <person name="Mikhailova N."/>
            <person name="Pati A."/>
            <person name="Chen A."/>
            <person name="Palaniappan K."/>
            <person name="Land M."/>
            <person name="Hauser L."/>
            <person name="Chang Y."/>
            <person name="Jeffries C."/>
            <person name="Schneider S."/>
            <person name="Rohde M."/>
            <person name="Goker M."/>
            <person name="Pukall R."/>
            <person name="Woyke T."/>
            <person name="Bristow J."/>
            <person name="Eisen J."/>
            <person name="Markowitz V."/>
            <person name="Hugenholtz P."/>
            <person name="Kyrpides N."/>
            <person name="Klenk H."/>
            <person name="Detter J."/>
        </authorList>
    </citation>
    <scope>NUCLEOTIDE SEQUENCE [LARGE SCALE GENOMIC DNA]</scope>
    <source>
        <strain evidence="3">ATCC 700841 / DSM 12885 / JCM 10246 / 7p75a</strain>
    </source>
</reference>
<name>E6SHP9_THEM7</name>
<dbReference type="InterPro" id="IPR005561">
    <property type="entry name" value="ANTAR"/>
</dbReference>
<dbReference type="eggNOG" id="COG3707">
    <property type="taxonomic scope" value="Bacteria"/>
</dbReference>
<dbReference type="GO" id="GO:0003723">
    <property type="term" value="F:RNA binding"/>
    <property type="evidence" value="ECO:0007669"/>
    <property type="project" value="InterPro"/>
</dbReference>
<dbReference type="InterPro" id="IPR011006">
    <property type="entry name" value="CheY-like_superfamily"/>
</dbReference>
<dbReference type="PROSITE" id="PS50921">
    <property type="entry name" value="ANTAR"/>
    <property type="match status" value="1"/>
</dbReference>
<dbReference type="KEGG" id="tmr:Tmar_0625"/>
<dbReference type="SUPFAM" id="SSF52172">
    <property type="entry name" value="CheY-like"/>
    <property type="match status" value="1"/>
</dbReference>
<dbReference type="HOGENOM" id="CLU_1325846_0_0_9"/>
<dbReference type="AlphaFoldDB" id="E6SHP9"/>